<evidence type="ECO:0000256" key="4">
    <source>
        <dbReference type="SAM" id="Phobius"/>
    </source>
</evidence>
<dbReference type="EMBL" id="JAPMOS010000148">
    <property type="protein sequence ID" value="KAJ4454548.1"/>
    <property type="molecule type" value="Genomic_DNA"/>
</dbReference>
<evidence type="ECO:0000256" key="1">
    <source>
        <dbReference type="ARBA" id="ARBA00010587"/>
    </source>
</evidence>
<reference evidence="5" key="1">
    <citation type="journal article" date="2022" name="bioRxiv">
        <title>Genomics of Preaxostyla Flagellates Illuminates Evolutionary Transitions and the Path Towards Mitochondrial Loss.</title>
        <authorList>
            <person name="Novak L.V.F."/>
            <person name="Treitli S.C."/>
            <person name="Pyrih J."/>
            <person name="Halakuc P."/>
            <person name="Pipaliya S.V."/>
            <person name="Vacek V."/>
            <person name="Brzon O."/>
            <person name="Soukal P."/>
            <person name="Eme L."/>
            <person name="Dacks J.B."/>
            <person name="Karnkowska A."/>
            <person name="Elias M."/>
            <person name="Hampl V."/>
        </authorList>
    </citation>
    <scope>NUCLEOTIDE SEQUENCE</scope>
    <source>
        <strain evidence="5">RCP-MX</strain>
    </source>
</reference>
<keyword evidence="4" id="KW-0472">Membrane</keyword>
<name>A0ABQ8U958_9EUKA</name>
<sequence length="269" mass="30614">MTAYEEGVNLNNHDYEFIDSAYTWDLSEGLDRITMLYGFAFDEALASQRALEIVFFSICLGALFISYLFLFRINLIKNEITKTALMRALLPSGAFQIGKDAWAAVGLMNVKSIDDMHANFIDLLNQVREAVGCMKPHKAVGCMKPHVSVTPPCLCVFLCVDTVSLCVFCMKPRKEILDAYAAFVSSMRQFFEAEEKLMEKYEAPHRKAHCSDHRRWTEFYMAPLVALREDRPEALNMVTEALGDTRLAGEHNPKMDIPLGRFLNRRGVY</sequence>
<dbReference type="Proteomes" id="UP001141327">
    <property type="component" value="Unassembled WGS sequence"/>
</dbReference>
<keyword evidence="3" id="KW-0408">Iron</keyword>
<keyword evidence="4" id="KW-1133">Transmembrane helix</keyword>
<keyword evidence="6" id="KW-1185">Reference proteome</keyword>
<evidence type="ECO:0000313" key="6">
    <source>
        <dbReference type="Proteomes" id="UP001141327"/>
    </source>
</evidence>
<protein>
    <submittedName>
        <fullName evidence="5">Uncharacterized protein</fullName>
    </submittedName>
</protein>
<gene>
    <name evidence="5" type="ORF">PAPYR_10696</name>
</gene>
<evidence type="ECO:0000256" key="2">
    <source>
        <dbReference type="ARBA" id="ARBA00022723"/>
    </source>
</evidence>
<dbReference type="SUPFAM" id="SSF47188">
    <property type="entry name" value="Hemerythrin-like"/>
    <property type="match status" value="1"/>
</dbReference>
<organism evidence="5 6">
    <name type="scientific">Paratrimastix pyriformis</name>
    <dbReference type="NCBI Taxonomy" id="342808"/>
    <lineage>
        <taxon>Eukaryota</taxon>
        <taxon>Metamonada</taxon>
        <taxon>Preaxostyla</taxon>
        <taxon>Paratrimastigidae</taxon>
        <taxon>Paratrimastix</taxon>
    </lineage>
</organism>
<feature type="transmembrane region" description="Helical" evidence="4">
    <location>
        <begin position="53"/>
        <end position="73"/>
    </location>
</feature>
<comment type="caution">
    <text evidence="5">The sequence shown here is derived from an EMBL/GenBank/DDBJ whole genome shotgun (WGS) entry which is preliminary data.</text>
</comment>
<keyword evidence="2" id="KW-0479">Metal-binding</keyword>
<accession>A0ABQ8U958</accession>
<evidence type="ECO:0000313" key="5">
    <source>
        <dbReference type="EMBL" id="KAJ4454548.1"/>
    </source>
</evidence>
<dbReference type="InterPro" id="IPR035938">
    <property type="entry name" value="Hemerythrin-like_sf"/>
</dbReference>
<keyword evidence="4" id="KW-0812">Transmembrane</keyword>
<evidence type="ECO:0000256" key="3">
    <source>
        <dbReference type="ARBA" id="ARBA00023004"/>
    </source>
</evidence>
<dbReference type="Gene3D" id="1.20.120.50">
    <property type="entry name" value="Hemerythrin-like"/>
    <property type="match status" value="1"/>
</dbReference>
<comment type="similarity">
    <text evidence="1">Belongs to the hemerythrin family.</text>
</comment>
<proteinExistence type="inferred from homology"/>